<dbReference type="GO" id="GO:0015179">
    <property type="term" value="F:L-amino acid transmembrane transporter activity"/>
    <property type="evidence" value="ECO:0007669"/>
    <property type="project" value="TreeGrafter"/>
</dbReference>
<evidence type="ECO:0000313" key="6">
    <source>
        <dbReference type="EMBL" id="KJH47281.1"/>
    </source>
</evidence>
<dbReference type="STRING" id="29172.A0A0D8XY50"/>
<dbReference type="InterPro" id="IPR050598">
    <property type="entry name" value="AminoAcid_Transporter"/>
</dbReference>
<feature type="transmembrane region" description="Helical" evidence="5">
    <location>
        <begin position="98"/>
        <end position="117"/>
    </location>
</feature>
<reference evidence="7" key="2">
    <citation type="journal article" date="2016" name="Sci. Rep.">
        <title>Dictyocaulus viviparus genome, variome and transcriptome elucidate lungworm biology and support future intervention.</title>
        <authorList>
            <person name="McNulty S.N."/>
            <person name="Strube C."/>
            <person name="Rosa B.A."/>
            <person name="Martin J.C."/>
            <person name="Tyagi R."/>
            <person name="Choi Y.J."/>
            <person name="Wang Q."/>
            <person name="Hallsworth Pepin K."/>
            <person name="Zhang X."/>
            <person name="Ozersky P."/>
            <person name="Wilson R.K."/>
            <person name="Sternberg P.W."/>
            <person name="Gasser R.B."/>
            <person name="Mitreva M."/>
        </authorList>
    </citation>
    <scope>NUCLEOTIDE SEQUENCE [LARGE SCALE GENOMIC DNA]</scope>
    <source>
        <strain evidence="7">HannoverDv2000</strain>
    </source>
</reference>
<dbReference type="EMBL" id="KN716314">
    <property type="protein sequence ID" value="KJH47281.1"/>
    <property type="molecule type" value="Genomic_DNA"/>
</dbReference>
<name>A0A0D8XY50_DICVI</name>
<dbReference type="PANTHER" id="PTHR11785">
    <property type="entry name" value="AMINO ACID TRANSPORTER"/>
    <property type="match status" value="1"/>
</dbReference>
<dbReference type="GO" id="GO:0016020">
    <property type="term" value="C:membrane"/>
    <property type="evidence" value="ECO:0007669"/>
    <property type="project" value="UniProtKB-SubCell"/>
</dbReference>
<keyword evidence="4 5" id="KW-0472">Membrane</keyword>
<reference evidence="6 7" key="1">
    <citation type="submission" date="2013-11" db="EMBL/GenBank/DDBJ databases">
        <title>Draft genome of the bovine lungworm Dictyocaulus viviparus.</title>
        <authorList>
            <person name="Mitreva M."/>
        </authorList>
    </citation>
    <scope>NUCLEOTIDE SEQUENCE [LARGE SCALE GENOMIC DNA]</scope>
    <source>
        <strain evidence="6 7">HannoverDv2000</strain>
    </source>
</reference>
<evidence type="ECO:0000313" key="7">
    <source>
        <dbReference type="Proteomes" id="UP000053766"/>
    </source>
</evidence>
<evidence type="ECO:0000256" key="2">
    <source>
        <dbReference type="ARBA" id="ARBA00022692"/>
    </source>
</evidence>
<accession>A0A0D8XY50</accession>
<dbReference type="InterPro" id="IPR002293">
    <property type="entry name" value="AA/rel_permease1"/>
</dbReference>
<sequence length="236" mass="26368">MWLFTPSFLQMKCLRVLLLLFCIRVRFAVIFSEDLSSFQLFANKLYGRFAFCMPLVVACSTIGSANGLIFTSSRLFYVGAREGQMPVVLTMINKTTRTPIPSVVLMGTLSIAYLVLSKNVYSLINYIQITYWLAIGASIAALFYLRKTMPFAARPIKVALIWPAIFLVGCVALVIVPIMAAPKDTAIGIAILLSAVPVYLIFISWENKPKCVEQLSTSFTILMQKMFMVVDDSKEE</sequence>
<dbReference type="Proteomes" id="UP000053766">
    <property type="component" value="Unassembled WGS sequence"/>
</dbReference>
<feature type="transmembrane region" description="Helical" evidence="5">
    <location>
        <begin position="158"/>
        <end position="180"/>
    </location>
</feature>
<proteinExistence type="predicted"/>
<organism evidence="6 7">
    <name type="scientific">Dictyocaulus viviparus</name>
    <name type="common">Bovine lungworm</name>
    <dbReference type="NCBI Taxonomy" id="29172"/>
    <lineage>
        <taxon>Eukaryota</taxon>
        <taxon>Metazoa</taxon>
        <taxon>Ecdysozoa</taxon>
        <taxon>Nematoda</taxon>
        <taxon>Chromadorea</taxon>
        <taxon>Rhabditida</taxon>
        <taxon>Rhabditina</taxon>
        <taxon>Rhabditomorpha</taxon>
        <taxon>Strongyloidea</taxon>
        <taxon>Metastrongylidae</taxon>
        <taxon>Dictyocaulus</taxon>
    </lineage>
</organism>
<evidence type="ECO:0000256" key="4">
    <source>
        <dbReference type="ARBA" id="ARBA00023136"/>
    </source>
</evidence>
<dbReference type="AlphaFoldDB" id="A0A0D8XY50"/>
<gene>
    <name evidence="6" type="ORF">DICVIV_06637</name>
</gene>
<keyword evidence="3 5" id="KW-1133">Transmembrane helix</keyword>
<dbReference type="PANTHER" id="PTHR11785:SF531">
    <property type="entry name" value="LARGE NEUTRAL AMINO ACIDS TRANSPORTER SMALL SUBUNIT 1"/>
    <property type="match status" value="1"/>
</dbReference>
<protein>
    <submittedName>
        <fullName evidence="6">Asc-type amino acid transporter 1 domain protein</fullName>
    </submittedName>
</protein>
<evidence type="ECO:0000256" key="5">
    <source>
        <dbReference type="SAM" id="Phobius"/>
    </source>
</evidence>
<dbReference type="Pfam" id="PF13520">
    <property type="entry name" value="AA_permease_2"/>
    <property type="match status" value="1"/>
</dbReference>
<dbReference type="OrthoDB" id="10062876at2759"/>
<feature type="transmembrane region" description="Helical" evidence="5">
    <location>
        <begin position="52"/>
        <end position="77"/>
    </location>
</feature>
<evidence type="ECO:0000256" key="3">
    <source>
        <dbReference type="ARBA" id="ARBA00022989"/>
    </source>
</evidence>
<keyword evidence="2 5" id="KW-0812">Transmembrane</keyword>
<keyword evidence="7" id="KW-1185">Reference proteome</keyword>
<feature type="transmembrane region" description="Helical" evidence="5">
    <location>
        <begin position="186"/>
        <end position="205"/>
    </location>
</feature>
<comment type="subcellular location">
    <subcellularLocation>
        <location evidence="1">Membrane</location>
        <topology evidence="1">Multi-pass membrane protein</topology>
    </subcellularLocation>
</comment>
<dbReference type="Gene3D" id="1.20.1740.10">
    <property type="entry name" value="Amino acid/polyamine transporter I"/>
    <property type="match status" value="1"/>
</dbReference>
<feature type="transmembrane region" description="Helical" evidence="5">
    <location>
        <begin position="129"/>
        <end position="146"/>
    </location>
</feature>
<evidence type="ECO:0000256" key="1">
    <source>
        <dbReference type="ARBA" id="ARBA00004141"/>
    </source>
</evidence>